<evidence type="ECO:0000256" key="1">
    <source>
        <dbReference type="SAM" id="Phobius"/>
    </source>
</evidence>
<keyword evidence="1" id="KW-1133">Transmembrane helix</keyword>
<feature type="transmembrane region" description="Helical" evidence="1">
    <location>
        <begin position="104"/>
        <end position="126"/>
    </location>
</feature>
<proteinExistence type="predicted"/>
<sequence>MNFDLSKPKNYRLLDGKTGLVGNIVETALSGSATAVLAAAFFKPGDLTWWGPLDIIVGIVFTLLTAFLGVRQLEQYNYLFGNPGVHGEEQAKVSNTGLVPFVRAAIAVLASVTYFGVAGCAIYVLVNS</sequence>
<keyword evidence="3" id="KW-1185">Reference proteome</keyword>
<comment type="caution">
    <text evidence="2">The sequence shown here is derived from an EMBL/GenBank/DDBJ whole genome shotgun (WGS) entry which is preliminary data.</text>
</comment>
<reference evidence="2 3" key="1">
    <citation type="submission" date="2019-08" db="EMBL/GenBank/DDBJ databases">
        <authorList>
            <person name="Ye J."/>
        </authorList>
    </citation>
    <scope>NUCLEOTIDE SEQUENCE [LARGE SCALE GENOMIC DNA]</scope>
    <source>
        <strain evidence="2 3">TK008</strain>
    </source>
</reference>
<protein>
    <submittedName>
        <fullName evidence="2">Uncharacterized protein</fullName>
    </submittedName>
</protein>
<name>A0A5C6S6M5_9RHOB</name>
<evidence type="ECO:0000313" key="3">
    <source>
        <dbReference type="Proteomes" id="UP000321562"/>
    </source>
</evidence>
<dbReference type="AlphaFoldDB" id="A0A5C6S6M5"/>
<keyword evidence="1" id="KW-0472">Membrane</keyword>
<feature type="transmembrane region" description="Helical" evidence="1">
    <location>
        <begin position="49"/>
        <end position="70"/>
    </location>
</feature>
<accession>A0A5C6S6M5</accession>
<dbReference type="Proteomes" id="UP000321562">
    <property type="component" value="Unassembled WGS sequence"/>
</dbReference>
<keyword evidence="1" id="KW-0812">Transmembrane</keyword>
<evidence type="ECO:0000313" key="2">
    <source>
        <dbReference type="EMBL" id="TXB70075.1"/>
    </source>
</evidence>
<feature type="transmembrane region" description="Helical" evidence="1">
    <location>
        <begin position="20"/>
        <end position="42"/>
    </location>
</feature>
<dbReference type="EMBL" id="VOPL01000002">
    <property type="protein sequence ID" value="TXB70075.1"/>
    <property type="molecule type" value="Genomic_DNA"/>
</dbReference>
<organism evidence="2 3">
    <name type="scientific">Paracoccus aurantiacus</name>
    <dbReference type="NCBI Taxonomy" id="2599412"/>
    <lineage>
        <taxon>Bacteria</taxon>
        <taxon>Pseudomonadati</taxon>
        <taxon>Pseudomonadota</taxon>
        <taxon>Alphaproteobacteria</taxon>
        <taxon>Rhodobacterales</taxon>
        <taxon>Paracoccaceae</taxon>
        <taxon>Paracoccus</taxon>
    </lineage>
</organism>
<dbReference type="RefSeq" id="WP_147097366.1">
    <property type="nucleotide sequence ID" value="NZ_JBHUFH010000001.1"/>
</dbReference>
<gene>
    <name evidence="2" type="ORF">FQV27_08245</name>
</gene>